<dbReference type="GO" id="GO:0003714">
    <property type="term" value="F:transcription corepressor activity"/>
    <property type="evidence" value="ECO:0000318"/>
    <property type="project" value="GO_Central"/>
</dbReference>
<sequence length="853" mass="98462">MSIDRKGCQLIYHVRYDHILVDDGSDNLVGCYHVSELLDDNDCATGNLCDTRGHIRPLPPRVQSGIWNLCYGRCVDVYYNECWWEGVVFDHEDGSEKRNIFFPDLGDEMMVHIDKIRITQDWNDVTGTWQNRGTWLFLELIEEYEQEHYVPVSIKQLWYDLREKDYFKKLGKWTSYEKDLWKSLVLETIDDNMEVVIHHLLQVIGLPEDAREQVETPVSFYDANKYIESDLAENYAMILAETTPSSSIINSNIPNNCSIEERSIVHQLESLSRNRSKTRDLIKLQNNRKDSWPNRVLRSSERVQQVVVPNPSHRKPITVLSWLIDSTHVLPRAKIKYCCSKGQHSIAEGRISGSGIKCNCCGKVYTLCGFDYHASGKQGRTATSIFSNIFLEDGRSLLDCQMQIMHDHTKNLGEEPLERWQSSKDQVENDHICSVCHYGGELILCDQCPSSFHKSCLGLMDVPDGDWFCSSCCCKICGQCLKRDSDLSMEDDGVLDCTQCERKYHVVCLGNKREECLEYFPKEHWFCSKRCQQIFLGLHELLGKKIPVGLHNLTWTLLKSIQFNDQCEASDIEALSENYSMLNIALDMMHEFFDPVEEPHTKRDLLKDVIFSKRSELNRLNFHGFYTVLLQKDDEFISVATVRVYGEKVAEIPLVGTRFQYRRLGMCCILMNVLEKKLRELGVQRLILPAVPSALNTWIGSFGFSKLTELDRLQLLDYTFLDFQDTIMCHKLLTKIPSVQSSPSRGFFRIASLALFNEIQPRLDNDASGNGNIVDGSSAVSEVFQAYQIGGFEEYGKLEYVFSHLLYLETAWFLFSEKHILLFLRFFASWLNENWPCEPHGHDWQASREEEVA</sequence>
<dbReference type="InterPro" id="IPR016181">
    <property type="entry name" value="Acyl_CoA_acyltransferase"/>
</dbReference>
<dbReference type="SMART" id="SM00743">
    <property type="entry name" value="Agenet"/>
    <property type="match status" value="1"/>
</dbReference>
<evidence type="ECO:0000259" key="7">
    <source>
        <dbReference type="PROSITE" id="PS50016"/>
    </source>
</evidence>
<organism evidence="9 10">
    <name type="scientific">Ricinus communis</name>
    <name type="common">Castor bean</name>
    <dbReference type="NCBI Taxonomy" id="3988"/>
    <lineage>
        <taxon>Eukaryota</taxon>
        <taxon>Viridiplantae</taxon>
        <taxon>Streptophyta</taxon>
        <taxon>Embryophyta</taxon>
        <taxon>Tracheophyta</taxon>
        <taxon>Spermatophyta</taxon>
        <taxon>Magnoliopsida</taxon>
        <taxon>eudicotyledons</taxon>
        <taxon>Gunneridae</taxon>
        <taxon>Pentapetalae</taxon>
        <taxon>rosids</taxon>
        <taxon>fabids</taxon>
        <taxon>Malpighiales</taxon>
        <taxon>Euphorbiaceae</taxon>
        <taxon>Acalyphoideae</taxon>
        <taxon>Acalypheae</taxon>
        <taxon>Ricinus</taxon>
    </lineage>
</organism>
<dbReference type="InParanoid" id="B9SLN7"/>
<keyword evidence="10" id="KW-1185">Reference proteome</keyword>
<accession>B9SLN7</accession>
<dbReference type="GO" id="GO:0016747">
    <property type="term" value="F:acyltransferase activity, transferring groups other than amino-acyl groups"/>
    <property type="evidence" value="ECO:0007669"/>
    <property type="project" value="InterPro"/>
</dbReference>
<dbReference type="Gene3D" id="3.40.630.30">
    <property type="match status" value="1"/>
</dbReference>
<dbReference type="PANTHER" id="PTHR46309">
    <property type="entry name" value="PHD FINGER PROTEIN 12"/>
    <property type="match status" value="1"/>
</dbReference>
<dbReference type="GO" id="GO:0006357">
    <property type="term" value="P:regulation of transcription by RNA polymerase II"/>
    <property type="evidence" value="ECO:0000318"/>
    <property type="project" value="GO_Central"/>
</dbReference>
<dbReference type="Proteomes" id="UP000008311">
    <property type="component" value="Unassembled WGS sequence"/>
</dbReference>
<dbReference type="SUPFAM" id="SSF57903">
    <property type="entry name" value="FYVE/PHD zinc finger"/>
    <property type="match status" value="1"/>
</dbReference>
<dbReference type="EMBL" id="EQ974019">
    <property type="protein sequence ID" value="EEF35478.1"/>
    <property type="molecule type" value="Genomic_DNA"/>
</dbReference>
<dbReference type="InterPro" id="IPR056511">
    <property type="entry name" value="IDM1_C"/>
</dbReference>
<dbReference type="InterPro" id="IPR011011">
    <property type="entry name" value="Znf_FYVE_PHD"/>
</dbReference>
<gene>
    <name evidence="9" type="ORF">RCOM_0514620</name>
</gene>
<dbReference type="InterPro" id="IPR014002">
    <property type="entry name" value="Agenet_dom_plant"/>
</dbReference>
<dbReference type="AlphaFoldDB" id="B9SLN7"/>
<dbReference type="PROSITE" id="PS51186">
    <property type="entry name" value="GNAT"/>
    <property type="match status" value="1"/>
</dbReference>
<dbReference type="FunCoup" id="B9SLN7">
    <property type="interactions" value="244"/>
</dbReference>
<evidence type="ECO:0000256" key="3">
    <source>
        <dbReference type="ARBA" id="ARBA00022771"/>
    </source>
</evidence>
<dbReference type="InterPro" id="IPR000182">
    <property type="entry name" value="GNAT_dom"/>
</dbReference>
<dbReference type="InterPro" id="IPR032308">
    <property type="entry name" value="TDBD"/>
</dbReference>
<evidence type="ECO:0000256" key="4">
    <source>
        <dbReference type="ARBA" id="ARBA00022833"/>
    </source>
</evidence>
<evidence type="ECO:0000256" key="1">
    <source>
        <dbReference type="ARBA" id="ARBA00004123"/>
    </source>
</evidence>
<dbReference type="InterPro" id="IPR019787">
    <property type="entry name" value="Znf_PHD-finger"/>
</dbReference>
<evidence type="ECO:0000256" key="5">
    <source>
        <dbReference type="ARBA" id="ARBA00023242"/>
    </source>
</evidence>
<feature type="domain" description="N-acetyltransferase" evidence="8">
    <location>
        <begin position="570"/>
        <end position="733"/>
    </location>
</feature>
<evidence type="ECO:0000256" key="6">
    <source>
        <dbReference type="PROSITE-ProRule" id="PRU00146"/>
    </source>
</evidence>
<dbReference type="InterPro" id="IPR042163">
    <property type="entry name" value="PHF12"/>
</dbReference>
<reference evidence="10" key="1">
    <citation type="journal article" date="2010" name="Nat. Biotechnol.">
        <title>Draft genome sequence of the oilseed species Ricinus communis.</title>
        <authorList>
            <person name="Chan A.P."/>
            <person name="Crabtree J."/>
            <person name="Zhao Q."/>
            <person name="Lorenzi H."/>
            <person name="Orvis J."/>
            <person name="Puiu D."/>
            <person name="Melake-Berhan A."/>
            <person name="Jones K.M."/>
            <person name="Redman J."/>
            <person name="Chen G."/>
            <person name="Cahoon E.B."/>
            <person name="Gedil M."/>
            <person name="Stanke M."/>
            <person name="Haas B.J."/>
            <person name="Wortman J.R."/>
            <person name="Fraser-Liggett C.M."/>
            <person name="Ravel J."/>
            <person name="Rabinowicz P.D."/>
        </authorList>
    </citation>
    <scope>NUCLEOTIDE SEQUENCE [LARGE SCALE GENOMIC DNA]</scope>
    <source>
        <strain evidence="10">cv. Hale</strain>
    </source>
</reference>
<dbReference type="SUPFAM" id="SSF55729">
    <property type="entry name" value="Acyl-CoA N-acyltransferases (Nat)"/>
    <property type="match status" value="1"/>
</dbReference>
<dbReference type="GO" id="GO:0008270">
    <property type="term" value="F:zinc ion binding"/>
    <property type="evidence" value="ECO:0007669"/>
    <property type="project" value="UniProtKB-KW"/>
</dbReference>
<dbReference type="STRING" id="3988.B9SLN7"/>
<keyword evidence="5" id="KW-0539">Nucleus</keyword>
<name>B9SLN7_RICCO</name>
<dbReference type="InterPro" id="IPR013083">
    <property type="entry name" value="Znf_RING/FYVE/PHD"/>
</dbReference>
<dbReference type="Pfam" id="PF23011">
    <property type="entry name" value="PHD-1st_NSD"/>
    <property type="match status" value="1"/>
</dbReference>
<dbReference type="eggNOG" id="ENOG502QTVY">
    <property type="taxonomic scope" value="Eukaryota"/>
</dbReference>
<proteinExistence type="predicted"/>
<dbReference type="Gene3D" id="3.30.40.10">
    <property type="entry name" value="Zinc/RING finger domain, C3HC4 (zinc finger)"/>
    <property type="match status" value="2"/>
</dbReference>
<comment type="subcellular location">
    <subcellularLocation>
        <location evidence="1">Nucleus</location>
    </subcellularLocation>
</comment>
<dbReference type="PANTHER" id="PTHR46309:SF12">
    <property type="entry name" value="GB|AAC80581.1"/>
    <property type="match status" value="1"/>
</dbReference>
<keyword evidence="4" id="KW-0862">Zinc</keyword>
<keyword evidence="2" id="KW-0479">Metal-binding</keyword>
<dbReference type="Pfam" id="PF16135">
    <property type="entry name" value="TDBD"/>
    <property type="match status" value="1"/>
</dbReference>
<dbReference type="PROSITE" id="PS50016">
    <property type="entry name" value="ZF_PHD_2"/>
    <property type="match status" value="1"/>
</dbReference>
<feature type="domain" description="PHD-type" evidence="7">
    <location>
        <begin position="430"/>
        <end position="475"/>
    </location>
</feature>
<dbReference type="SMART" id="SM00249">
    <property type="entry name" value="PHD"/>
    <property type="match status" value="2"/>
</dbReference>
<evidence type="ECO:0000259" key="8">
    <source>
        <dbReference type="PROSITE" id="PS51186"/>
    </source>
</evidence>
<dbReference type="InterPro" id="IPR001965">
    <property type="entry name" value="Znf_PHD"/>
</dbReference>
<evidence type="ECO:0000313" key="10">
    <source>
        <dbReference type="Proteomes" id="UP000008311"/>
    </source>
</evidence>
<dbReference type="GO" id="GO:0005634">
    <property type="term" value="C:nucleus"/>
    <property type="evidence" value="ECO:0000318"/>
    <property type="project" value="GO_Central"/>
</dbReference>
<evidence type="ECO:0000313" key="9">
    <source>
        <dbReference type="EMBL" id="EEF35478.1"/>
    </source>
</evidence>
<dbReference type="InterPro" id="IPR059153">
    <property type="entry name" value="NSD_PHD-1st"/>
</dbReference>
<dbReference type="Pfam" id="PF23209">
    <property type="entry name" value="IDM1_C"/>
    <property type="match status" value="1"/>
</dbReference>
<evidence type="ECO:0000256" key="2">
    <source>
        <dbReference type="ARBA" id="ARBA00022723"/>
    </source>
</evidence>
<protein>
    <submittedName>
        <fullName evidence="9">Uncharacterized protein</fullName>
    </submittedName>
</protein>
<keyword evidence="3 6" id="KW-0863">Zinc-finger</keyword>